<reference evidence="1 2" key="1">
    <citation type="journal article" date="2023" name="Microorganisms">
        <title>Thiorhodovibrio frisius and Trv. litoralis spp. nov., Two Novel Members from a Clade of Fastidious Purple Sulfur Bacteria That Exhibit Unique Red-Shifted Light-Harvesting Capabilities.</title>
        <authorList>
            <person name="Methner A."/>
            <person name="Kuzyk S.B."/>
            <person name="Petersen J."/>
            <person name="Bauer S."/>
            <person name="Brinkmann H."/>
            <person name="Sichau K."/>
            <person name="Wanner G."/>
            <person name="Wolf J."/>
            <person name="Neumann-Schaal M."/>
            <person name="Henke P."/>
            <person name="Tank M."/>
            <person name="Sproer C."/>
            <person name="Bunk B."/>
            <person name="Overmann J."/>
        </authorList>
    </citation>
    <scope>NUCLEOTIDE SEQUENCE [LARGE SCALE GENOMIC DNA]</scope>
    <source>
        <strain evidence="1 2">DSM 6702</strain>
    </source>
</reference>
<keyword evidence="2" id="KW-1185">Reference proteome</keyword>
<dbReference type="RefSeq" id="WP_328984495.1">
    <property type="nucleotide sequence ID" value="NZ_CP121472.1"/>
</dbReference>
<evidence type="ECO:0000313" key="1">
    <source>
        <dbReference type="EMBL" id="WPL18752.1"/>
    </source>
</evidence>
<sequence length="40" mass="4298">MSEQLLQIEELNLERGGRRLLDVVSLTIGPGVLSHGPQAA</sequence>
<protein>
    <submittedName>
        <fullName evidence="1">Uncharacterized protein</fullName>
    </submittedName>
</protein>
<dbReference type="Proteomes" id="UP001432180">
    <property type="component" value="Chromosome"/>
</dbReference>
<proteinExistence type="predicted"/>
<accession>A0ABZ0SCX0</accession>
<organism evidence="1 2">
    <name type="scientific">Thiorhodovibrio winogradskyi</name>
    <dbReference type="NCBI Taxonomy" id="77007"/>
    <lineage>
        <taxon>Bacteria</taxon>
        <taxon>Pseudomonadati</taxon>
        <taxon>Pseudomonadota</taxon>
        <taxon>Gammaproteobacteria</taxon>
        <taxon>Chromatiales</taxon>
        <taxon>Chromatiaceae</taxon>
        <taxon>Thiorhodovibrio</taxon>
    </lineage>
</organism>
<name>A0ABZ0SCX0_9GAMM</name>
<gene>
    <name evidence="1" type="ORF">Thiowin_03842</name>
</gene>
<evidence type="ECO:0000313" key="2">
    <source>
        <dbReference type="Proteomes" id="UP001432180"/>
    </source>
</evidence>
<dbReference type="EMBL" id="CP121472">
    <property type="protein sequence ID" value="WPL18752.1"/>
    <property type="molecule type" value="Genomic_DNA"/>
</dbReference>